<comment type="caution">
    <text evidence="2">The sequence shown here is derived from an EMBL/GenBank/DDBJ whole genome shotgun (WGS) entry which is preliminary data.</text>
</comment>
<evidence type="ECO:0000313" key="2">
    <source>
        <dbReference type="EMBL" id="MBB4278228.1"/>
    </source>
</evidence>
<keyword evidence="4" id="KW-1185">Reference proteome</keyword>
<evidence type="ECO:0000313" key="4">
    <source>
        <dbReference type="Proteomes" id="UP000551353"/>
    </source>
</evidence>
<dbReference type="EMBL" id="JACIFX010000003">
    <property type="protein sequence ID" value="MBB4228636.1"/>
    <property type="molecule type" value="Genomic_DNA"/>
</dbReference>
<dbReference type="Proteomes" id="UP000551353">
    <property type="component" value="Unassembled WGS sequence"/>
</dbReference>
<dbReference type="AlphaFoldDB" id="A0A7W6WHZ0"/>
<sequence length="34" mass="3841">MLEFTTNGATFDNQAPQKHVLAFGHDWTIRLPIA</sequence>
<reference evidence="3 4" key="1">
    <citation type="submission" date="2020-08" db="EMBL/GenBank/DDBJ databases">
        <title>Genomic Encyclopedia of Type Strains, Phase IV (KMG-V): Genome sequencing to study the core and pangenomes of soil and plant-associated prokaryotes.</title>
        <authorList>
            <person name="Whitman W."/>
        </authorList>
    </citation>
    <scope>NUCLEOTIDE SEQUENCE [LARGE SCALE GENOMIC DNA]</scope>
    <source>
        <strain evidence="2 3">SEMIA 402</strain>
        <strain evidence="1 4">SEMIA 4087</strain>
    </source>
</reference>
<accession>A0A7W6WHZ0</accession>
<gene>
    <name evidence="1" type="ORF">GGD56_002478</name>
    <name evidence="2" type="ORF">GGE12_006039</name>
</gene>
<evidence type="ECO:0000313" key="1">
    <source>
        <dbReference type="EMBL" id="MBB4228636.1"/>
    </source>
</evidence>
<evidence type="ECO:0000313" key="3">
    <source>
        <dbReference type="Proteomes" id="UP000533641"/>
    </source>
</evidence>
<dbReference type="EMBL" id="JACIGM010000017">
    <property type="protein sequence ID" value="MBB4278228.1"/>
    <property type="molecule type" value="Genomic_DNA"/>
</dbReference>
<protein>
    <submittedName>
        <fullName evidence="2">Uncharacterized protein</fullName>
    </submittedName>
</protein>
<proteinExistence type="predicted"/>
<name>A0A7W6WHZ0_9HYPH</name>
<organism evidence="2 3">
    <name type="scientific">Rhizobium mongolense</name>
    <dbReference type="NCBI Taxonomy" id="57676"/>
    <lineage>
        <taxon>Bacteria</taxon>
        <taxon>Pseudomonadati</taxon>
        <taxon>Pseudomonadota</taxon>
        <taxon>Alphaproteobacteria</taxon>
        <taxon>Hyphomicrobiales</taxon>
        <taxon>Rhizobiaceae</taxon>
        <taxon>Rhizobium/Agrobacterium group</taxon>
        <taxon>Rhizobium</taxon>
    </lineage>
</organism>
<dbReference type="Proteomes" id="UP000533641">
    <property type="component" value="Unassembled WGS sequence"/>
</dbReference>